<dbReference type="Proteomes" id="UP000008817">
    <property type="component" value="Chromosome"/>
</dbReference>
<sequence>MRLFHFSDDPDIPVFEPRPVLIPTVRPVGREWLNGPLVWAIDGDHDFMYLFPRDCPRILIWAKPETPETERRHLRISKTLTMRARGCRADASVRRSGWPCRGSIASLRRVGWNFGWSIVSGR</sequence>
<organism evidence="1 2">
    <name type="scientific">Rhizobium etli (strain CIAT 652)</name>
    <dbReference type="NCBI Taxonomy" id="491916"/>
    <lineage>
        <taxon>Bacteria</taxon>
        <taxon>Pseudomonadati</taxon>
        <taxon>Pseudomonadota</taxon>
        <taxon>Alphaproteobacteria</taxon>
        <taxon>Hyphomicrobiales</taxon>
        <taxon>Rhizobiaceae</taxon>
        <taxon>Rhizobium/Agrobacterium group</taxon>
        <taxon>Rhizobium</taxon>
    </lineage>
</organism>
<gene>
    <name evidence="1" type="ordered locus">RHECIAT_CH0002986</name>
</gene>
<name>B3PTU8_RHIE6</name>
<dbReference type="Pfam" id="PF21820">
    <property type="entry name" value="DUF6886"/>
    <property type="match status" value="1"/>
</dbReference>
<dbReference type="KEGG" id="rec:RHECIAT_CH0002986"/>
<dbReference type="eggNOG" id="ENOG5032BY8">
    <property type="taxonomic scope" value="Bacteria"/>
</dbReference>
<proteinExistence type="predicted"/>
<accession>B3PTU8</accession>
<reference evidence="1 2" key="1">
    <citation type="submission" date="2008-04" db="EMBL/GenBank/DDBJ databases">
        <title>Genome diversity and DNA divergence of Rhizobium etli.</title>
        <authorList>
            <person name="Gonzalez V."/>
            <person name="Acosta J.L."/>
            <person name="Santamaria R.I."/>
            <person name="Bustos P."/>
            <person name="Hernandez-Gonzalez I.L."/>
            <person name="Fernandez J.L."/>
            <person name="Diaz R."/>
            <person name="Flores M."/>
            <person name="Mora J."/>
            <person name="Palacios R."/>
            <person name="Davila G."/>
        </authorList>
    </citation>
    <scope>NUCLEOTIDE SEQUENCE [LARGE SCALE GENOMIC DNA]</scope>
    <source>
        <strain evidence="1 2">CIAT 652</strain>
    </source>
</reference>
<dbReference type="HOGENOM" id="CLU_2024842_0_0_5"/>
<protein>
    <submittedName>
        <fullName evidence="1">Uncharacterized protein</fullName>
    </submittedName>
</protein>
<dbReference type="AlphaFoldDB" id="B3PTU8"/>
<dbReference type="InterPro" id="IPR049253">
    <property type="entry name" value="DUF6886"/>
</dbReference>
<evidence type="ECO:0000313" key="2">
    <source>
        <dbReference type="Proteomes" id="UP000008817"/>
    </source>
</evidence>
<evidence type="ECO:0000313" key="1">
    <source>
        <dbReference type="EMBL" id="ACE91935.1"/>
    </source>
</evidence>
<dbReference type="EMBL" id="CP001074">
    <property type="protein sequence ID" value="ACE91935.1"/>
    <property type="molecule type" value="Genomic_DNA"/>
</dbReference>